<keyword evidence="2" id="KW-1185">Reference proteome</keyword>
<evidence type="ECO:0000313" key="2">
    <source>
        <dbReference type="Proteomes" id="UP000222168"/>
    </source>
</evidence>
<dbReference type="Gene3D" id="1.10.1200.10">
    <property type="entry name" value="ACP-like"/>
    <property type="match status" value="1"/>
</dbReference>
<dbReference type="InterPro" id="IPR036736">
    <property type="entry name" value="ACP-like_sf"/>
</dbReference>
<protein>
    <recommendedName>
        <fullName evidence="3">Carrier domain-containing protein</fullName>
    </recommendedName>
</protein>
<dbReference type="AlphaFoldDB" id="A0A2D0KEM6"/>
<sequence length="85" mass="9480">MQTLKQTIASILKEMIPEDKTDLALSVGDIIHDSLAYMRFIVTLEERMGVFLDDLGDELLQFDSLDALTEAIKKVLPASVVINND</sequence>
<organism evidence="1 2">
    <name type="scientific">Xenorhabdus ishibashii</name>
    <dbReference type="NCBI Taxonomy" id="1034471"/>
    <lineage>
        <taxon>Bacteria</taxon>
        <taxon>Pseudomonadati</taxon>
        <taxon>Pseudomonadota</taxon>
        <taxon>Gammaproteobacteria</taxon>
        <taxon>Enterobacterales</taxon>
        <taxon>Morganellaceae</taxon>
        <taxon>Xenorhabdus</taxon>
    </lineage>
</organism>
<gene>
    <name evidence="1" type="ORF">Xish_00816</name>
</gene>
<accession>A0A2D0KEM6</accession>
<name>A0A2D0KEM6_9GAMM</name>
<dbReference type="Proteomes" id="UP000222168">
    <property type="component" value="Unassembled WGS sequence"/>
</dbReference>
<dbReference type="RefSeq" id="WP_099116819.1">
    <property type="nucleotide sequence ID" value="NZ_NJAK01000001.1"/>
</dbReference>
<comment type="caution">
    <text evidence="1">The sequence shown here is derived from an EMBL/GenBank/DDBJ whole genome shotgun (WGS) entry which is preliminary data.</text>
</comment>
<evidence type="ECO:0008006" key="3">
    <source>
        <dbReference type="Google" id="ProtNLM"/>
    </source>
</evidence>
<reference evidence="1 2" key="1">
    <citation type="journal article" date="2017" name="Nat. Microbiol.">
        <title>Natural product diversity associated with the nematode symbionts Photorhabdus and Xenorhabdus.</title>
        <authorList>
            <person name="Tobias N.J."/>
            <person name="Wolff H."/>
            <person name="Djahanschiri B."/>
            <person name="Grundmann F."/>
            <person name="Kronenwerth M."/>
            <person name="Shi Y.M."/>
            <person name="Simonyi S."/>
            <person name="Grun P."/>
            <person name="Shapiro-Ilan D."/>
            <person name="Pidot S.J."/>
            <person name="Stinear T.P."/>
            <person name="Ebersberger I."/>
            <person name="Bode H.B."/>
        </authorList>
    </citation>
    <scope>NUCLEOTIDE SEQUENCE [LARGE SCALE GENOMIC DNA]</scope>
    <source>
        <strain evidence="1 2">DSM 22670</strain>
    </source>
</reference>
<evidence type="ECO:0000313" key="1">
    <source>
        <dbReference type="EMBL" id="PHM61677.1"/>
    </source>
</evidence>
<dbReference type="EMBL" id="NJAK01000001">
    <property type="protein sequence ID" value="PHM61677.1"/>
    <property type="molecule type" value="Genomic_DNA"/>
</dbReference>
<dbReference type="SUPFAM" id="SSF47336">
    <property type="entry name" value="ACP-like"/>
    <property type="match status" value="1"/>
</dbReference>
<proteinExistence type="predicted"/>
<dbReference type="OrthoDB" id="5326335at2"/>